<evidence type="ECO:0000313" key="4">
    <source>
        <dbReference type="Proteomes" id="UP001165074"/>
    </source>
</evidence>
<dbReference type="InterPro" id="IPR001387">
    <property type="entry name" value="Cro/C1-type_HTH"/>
</dbReference>
<reference evidence="3" key="1">
    <citation type="submission" date="2023-03" db="EMBL/GenBank/DDBJ databases">
        <title>Actinoallomurus iriomotensis NBRC 103684.</title>
        <authorList>
            <person name="Ichikawa N."/>
            <person name="Sato H."/>
            <person name="Tonouchi N."/>
        </authorList>
    </citation>
    <scope>NUCLEOTIDE SEQUENCE</scope>
    <source>
        <strain evidence="3">NBRC 103684</strain>
    </source>
</reference>
<feature type="compositionally biased region" description="Polar residues" evidence="1">
    <location>
        <begin position="772"/>
        <end position="782"/>
    </location>
</feature>
<dbReference type="Gene3D" id="1.10.260.40">
    <property type="entry name" value="lambda repressor-like DNA-binding domains"/>
    <property type="match status" value="1"/>
</dbReference>
<evidence type="ECO:0000313" key="3">
    <source>
        <dbReference type="EMBL" id="GLY91782.1"/>
    </source>
</evidence>
<feature type="region of interest" description="Disordered" evidence="1">
    <location>
        <begin position="747"/>
        <end position="782"/>
    </location>
</feature>
<feature type="region of interest" description="Disordered" evidence="1">
    <location>
        <begin position="71"/>
        <end position="93"/>
    </location>
</feature>
<name>A0A9W6SGG5_9ACTN</name>
<dbReference type="SMART" id="SM00530">
    <property type="entry name" value="HTH_XRE"/>
    <property type="match status" value="1"/>
</dbReference>
<accession>A0A9W6SGG5</accession>
<dbReference type="PANTHER" id="PTHR47691">
    <property type="entry name" value="REGULATOR-RELATED"/>
    <property type="match status" value="1"/>
</dbReference>
<feature type="domain" description="HTH cro/C1-type" evidence="2">
    <location>
        <begin position="11"/>
        <end position="67"/>
    </location>
</feature>
<organism evidence="3 4">
    <name type="scientific">Actinoallomurus iriomotensis</name>
    <dbReference type="NCBI Taxonomy" id="478107"/>
    <lineage>
        <taxon>Bacteria</taxon>
        <taxon>Bacillati</taxon>
        <taxon>Actinomycetota</taxon>
        <taxon>Actinomycetes</taxon>
        <taxon>Streptosporangiales</taxon>
        <taxon>Thermomonosporaceae</taxon>
        <taxon>Actinoallomurus</taxon>
    </lineage>
</organism>
<dbReference type="InterPro" id="IPR011990">
    <property type="entry name" value="TPR-like_helical_dom_sf"/>
</dbReference>
<protein>
    <recommendedName>
        <fullName evidence="2">HTH cro/C1-type domain-containing protein</fullName>
    </recommendedName>
</protein>
<dbReference type="Gene3D" id="1.25.40.10">
    <property type="entry name" value="Tetratricopeptide repeat domain"/>
    <property type="match status" value="1"/>
</dbReference>
<dbReference type="SUPFAM" id="SSF52540">
    <property type="entry name" value="P-loop containing nucleoside triphosphate hydrolases"/>
    <property type="match status" value="1"/>
</dbReference>
<dbReference type="InterPro" id="IPR036388">
    <property type="entry name" value="WH-like_DNA-bd_sf"/>
</dbReference>
<dbReference type="Gene3D" id="3.40.50.300">
    <property type="entry name" value="P-loop containing nucleotide triphosphate hydrolases"/>
    <property type="match status" value="1"/>
</dbReference>
<dbReference type="SUPFAM" id="SSF48452">
    <property type="entry name" value="TPR-like"/>
    <property type="match status" value="2"/>
</dbReference>
<dbReference type="PRINTS" id="PR00364">
    <property type="entry name" value="DISEASERSIST"/>
</dbReference>
<dbReference type="GO" id="GO:0003677">
    <property type="term" value="F:DNA binding"/>
    <property type="evidence" value="ECO:0007669"/>
    <property type="project" value="InterPro"/>
</dbReference>
<dbReference type="Gene3D" id="1.10.10.10">
    <property type="entry name" value="Winged helix-like DNA-binding domain superfamily/Winged helix DNA-binding domain"/>
    <property type="match status" value="1"/>
</dbReference>
<dbReference type="EMBL" id="BSTK01000022">
    <property type="protein sequence ID" value="GLY91782.1"/>
    <property type="molecule type" value="Genomic_DNA"/>
</dbReference>
<proteinExistence type="predicted"/>
<dbReference type="Pfam" id="PF13560">
    <property type="entry name" value="HTH_31"/>
    <property type="match status" value="1"/>
</dbReference>
<evidence type="ECO:0000256" key="1">
    <source>
        <dbReference type="SAM" id="MobiDB-lite"/>
    </source>
</evidence>
<sequence>MARTGAFGELLRGYRHAAELTIEDLSSASGVSVRAIGDMERGRSRGPQRRTVAALADALGLGPVDRRALEDAARAGRPRAPASSAGGCEPPRGVGDFTGRAAELARLKHLAAEAAGDGPAVVATVSGGPGMGKTALIVHAAELFADRFPDGCLFIDLRGMDAAPVAAGAALTRLLRAFGVVEARIPKDEEERAGLYRSALRDRRSLILLDNALDEAQVRPLLPGGGRSLVLITSRRSLAGLEGVHQVPLAGMPVEDSVAMLRRILGGERGGAGDLDSVAGLCGHLPLAMRIAGNRLLSRPGWTAGQLAGRLADEERRLDLLAAGDLHVAAAFALSYRHLSGRAAELFRRLALVPGPDFGAAIGAVLAGVTPDEAEDALEELVELGLLQAPYLARYRLHDLVRLFARARLTEEEPEDARRSVLRRMNSWLLDVTTVAGRWFEPEYGEPPAGFDGLVLLGTREEARAWLEGESANWLAALRSAAKEGEHARVVEVTGALHWFSDLVVHWDDWVELFELSSGAARALGDRHAEIVHLNYLAWALCACQGRLQDSVDRAMRAYELAVEEGDLREQGWALQYAGLALRRIPGSLEAAADHTREAIARFEAAEEWDGRRQAMGAYGDVLRFLGRPRDALAQHRALLEELRDPAYRGGPFLRRTTLALLLARLGADHAALGEWRAAADSLRESIPLLRTQGGPLWVGDRSHDLGVALRELGETEAARKAFEEALACYAAIGDERAESVRAEIAALDGGSQTERPGARASGPGSEVRQAGTANGGTDASR</sequence>
<comment type="caution">
    <text evidence="3">The sequence shown here is derived from an EMBL/GenBank/DDBJ whole genome shotgun (WGS) entry which is preliminary data.</text>
</comment>
<evidence type="ECO:0000259" key="2">
    <source>
        <dbReference type="PROSITE" id="PS50943"/>
    </source>
</evidence>
<dbReference type="Proteomes" id="UP001165074">
    <property type="component" value="Unassembled WGS sequence"/>
</dbReference>
<dbReference type="InterPro" id="IPR027417">
    <property type="entry name" value="P-loop_NTPase"/>
</dbReference>
<dbReference type="InterPro" id="IPR010982">
    <property type="entry name" value="Lambda_DNA-bd_dom_sf"/>
</dbReference>
<dbReference type="PROSITE" id="PS50943">
    <property type="entry name" value="HTH_CROC1"/>
    <property type="match status" value="1"/>
</dbReference>
<dbReference type="PANTHER" id="PTHR47691:SF3">
    <property type="entry name" value="HTH-TYPE TRANSCRIPTIONAL REGULATOR RV0890C-RELATED"/>
    <property type="match status" value="1"/>
</dbReference>
<dbReference type="SUPFAM" id="SSF47413">
    <property type="entry name" value="lambda repressor-like DNA-binding domains"/>
    <property type="match status" value="1"/>
</dbReference>
<gene>
    <name evidence="3" type="ORF">Airi02_097100</name>
</gene>
<feature type="compositionally biased region" description="Low complexity" evidence="1">
    <location>
        <begin position="78"/>
        <end position="87"/>
    </location>
</feature>
<dbReference type="AlphaFoldDB" id="A0A9W6SGG5"/>
<keyword evidence="4" id="KW-1185">Reference proteome</keyword>
<dbReference type="CDD" id="cd00093">
    <property type="entry name" value="HTH_XRE"/>
    <property type="match status" value="1"/>
</dbReference>
<dbReference type="RefSeq" id="WP_285583605.1">
    <property type="nucleotide sequence ID" value="NZ_BSTK01000022.1"/>
</dbReference>